<proteinExistence type="predicted"/>
<evidence type="ECO:0000256" key="1">
    <source>
        <dbReference type="SAM" id="MobiDB-lite"/>
    </source>
</evidence>
<keyword evidence="3" id="KW-1185">Reference proteome</keyword>
<dbReference type="OrthoDB" id="10280807at2759"/>
<protein>
    <submittedName>
        <fullName evidence="2">Unnamed protein product</fullName>
    </submittedName>
</protein>
<sequence>MESFNVELLESFCSLRLCKQVTDVTEGQIIAEIQALLAKVKYDDVPDIKLLFKQELKMDMKETDVDAQREKCKRLISCLASPVLNADVKTAVRWTNIDAVKDIQKLYTLAYNKAVEHERHFQKNKRMRMAGKEENKSGNKPGLSKPDTVSGKAVQFKKTAVEKKESPQQKTDKKADKLTDKKIGRNFPRRHRRPAQSVKRCIG</sequence>
<reference evidence="2" key="1">
    <citation type="submission" date="2023-04" db="EMBL/GenBank/DDBJ databases">
        <title>Phytophthora fragariaefolia NBRC 109709.</title>
        <authorList>
            <person name="Ichikawa N."/>
            <person name="Sato H."/>
            <person name="Tonouchi N."/>
        </authorList>
    </citation>
    <scope>NUCLEOTIDE SEQUENCE</scope>
    <source>
        <strain evidence="2">NBRC 109709</strain>
    </source>
</reference>
<accession>A0A9W6YCN5</accession>
<dbReference type="EMBL" id="BSXT01004730">
    <property type="protein sequence ID" value="GMF58764.1"/>
    <property type="molecule type" value="Genomic_DNA"/>
</dbReference>
<comment type="caution">
    <text evidence="2">The sequence shown here is derived from an EMBL/GenBank/DDBJ whole genome shotgun (WGS) entry which is preliminary data.</text>
</comment>
<dbReference type="AlphaFoldDB" id="A0A9W6YCN5"/>
<feature type="region of interest" description="Disordered" evidence="1">
    <location>
        <begin position="119"/>
        <end position="203"/>
    </location>
</feature>
<gene>
    <name evidence="2" type="ORF">Pfra01_002532300</name>
</gene>
<dbReference type="Proteomes" id="UP001165121">
    <property type="component" value="Unassembled WGS sequence"/>
</dbReference>
<evidence type="ECO:0000313" key="2">
    <source>
        <dbReference type="EMBL" id="GMF58764.1"/>
    </source>
</evidence>
<organism evidence="2 3">
    <name type="scientific">Phytophthora fragariaefolia</name>
    <dbReference type="NCBI Taxonomy" id="1490495"/>
    <lineage>
        <taxon>Eukaryota</taxon>
        <taxon>Sar</taxon>
        <taxon>Stramenopiles</taxon>
        <taxon>Oomycota</taxon>
        <taxon>Peronosporomycetes</taxon>
        <taxon>Peronosporales</taxon>
        <taxon>Peronosporaceae</taxon>
        <taxon>Phytophthora</taxon>
    </lineage>
</organism>
<feature type="compositionally biased region" description="Basic and acidic residues" evidence="1">
    <location>
        <begin position="159"/>
        <end position="183"/>
    </location>
</feature>
<evidence type="ECO:0000313" key="3">
    <source>
        <dbReference type="Proteomes" id="UP001165121"/>
    </source>
</evidence>
<name>A0A9W6YCN5_9STRA</name>